<evidence type="ECO:0000256" key="2">
    <source>
        <dbReference type="ARBA" id="ARBA00022741"/>
    </source>
</evidence>
<dbReference type="SUPFAM" id="SSF52540">
    <property type="entry name" value="P-loop containing nucleoside triphosphate hydrolases"/>
    <property type="match status" value="1"/>
</dbReference>
<dbReference type="PANTHER" id="PTHR30258">
    <property type="entry name" value="TYPE II SECRETION SYSTEM PROTEIN GSPE-RELATED"/>
    <property type="match status" value="1"/>
</dbReference>
<keyword evidence="5" id="KW-0472">Membrane</keyword>
<feature type="signal peptide" evidence="6">
    <location>
        <begin position="1"/>
        <end position="27"/>
    </location>
</feature>
<evidence type="ECO:0000259" key="7">
    <source>
        <dbReference type="Pfam" id="PF00437"/>
    </source>
</evidence>
<feature type="compositionally biased region" description="Low complexity" evidence="4">
    <location>
        <begin position="50"/>
        <end position="60"/>
    </location>
</feature>
<accession>A0A518D5U4</accession>
<dbReference type="RefSeq" id="WP_145280437.1">
    <property type="nucleotide sequence ID" value="NZ_CP036291.1"/>
</dbReference>
<evidence type="ECO:0000256" key="6">
    <source>
        <dbReference type="SAM" id="SignalP"/>
    </source>
</evidence>
<dbReference type="GO" id="GO:0005886">
    <property type="term" value="C:plasma membrane"/>
    <property type="evidence" value="ECO:0007669"/>
    <property type="project" value="TreeGrafter"/>
</dbReference>
<dbReference type="OrthoDB" id="244550at2"/>
<comment type="similarity">
    <text evidence="1">Belongs to the GSP E family.</text>
</comment>
<dbReference type="Proteomes" id="UP000317429">
    <property type="component" value="Chromosome"/>
</dbReference>
<dbReference type="EMBL" id="CP036291">
    <property type="protein sequence ID" value="QDU86842.1"/>
    <property type="molecule type" value="Genomic_DNA"/>
</dbReference>
<gene>
    <name evidence="8" type="primary">epsE_1</name>
    <name evidence="8" type="ORF">Pla175_01950</name>
</gene>
<dbReference type="AlphaFoldDB" id="A0A518D5U4"/>
<feature type="transmembrane region" description="Helical" evidence="5">
    <location>
        <begin position="130"/>
        <end position="156"/>
    </location>
</feature>
<evidence type="ECO:0000313" key="8">
    <source>
        <dbReference type="EMBL" id="QDU86842.1"/>
    </source>
</evidence>
<keyword evidence="2" id="KW-0547">Nucleotide-binding</keyword>
<evidence type="ECO:0000256" key="1">
    <source>
        <dbReference type="ARBA" id="ARBA00006611"/>
    </source>
</evidence>
<dbReference type="GO" id="GO:0005524">
    <property type="term" value="F:ATP binding"/>
    <property type="evidence" value="ECO:0007669"/>
    <property type="project" value="UniProtKB-KW"/>
</dbReference>
<evidence type="ECO:0000256" key="4">
    <source>
        <dbReference type="SAM" id="MobiDB-lite"/>
    </source>
</evidence>
<sequence precursor="true">MHDLIWRLLLAAVVAVVCIGGSATCRAQEEPDAAAEGEAPPTDAPEEGPEAGPEAAPNAEPEAEPAPPAGGDKWNDTHSYPRLTSPAASPIKLIIAAVLMLVWVGTSDWVNRDAQQYDLGVGQWNATTYFPGLVAGLMFLLPFLVASPVAFLAWIVPFGLYVAHHNRRLEEHQRVLTKDWMAFQMRALAGKLGMKVAAEKQADYEKGAPVQLKALGGDETKNNANLILARKSPGYVLVKDMVADMVANRSGRLLMDFSAEGVAVRRQVDGVWHAGEPRDRESGDVLLAVIKQLANLNPAERRKAQSGMFSAEYQGTKYACSVESQGVKTGERVSLGCRSSKQKMLTTLAELGMREKTAEQWAEVCAAQHGTIVIASMPEGGLTTLTDVSLMETDRLMREFLAVEDVHAPEQELENIGVFTYDSKKGETPATPLPKLIRKYPDAYVVRDLVDEASTQAYLGQVAEGKLLVTTINARDACEAPLRMIQKYKSQAAIADNLSAVICMRLIRTLCEACKVGFEPAPELLAKLGIPAGKLTMLYREPTAEEIKKPCPKCAGSFFVGRTGLFELIVVDDTFRKALKTQPKPEILRKVARQGGMRTFQEEGIVLLAKGGTSLAELQRILKT</sequence>
<reference evidence="8 9" key="1">
    <citation type="submission" date="2019-02" db="EMBL/GenBank/DDBJ databases">
        <title>Deep-cultivation of Planctomycetes and their phenomic and genomic characterization uncovers novel biology.</title>
        <authorList>
            <person name="Wiegand S."/>
            <person name="Jogler M."/>
            <person name="Boedeker C."/>
            <person name="Pinto D."/>
            <person name="Vollmers J."/>
            <person name="Rivas-Marin E."/>
            <person name="Kohn T."/>
            <person name="Peeters S.H."/>
            <person name="Heuer A."/>
            <person name="Rast P."/>
            <person name="Oberbeckmann S."/>
            <person name="Bunk B."/>
            <person name="Jeske O."/>
            <person name="Meyerdierks A."/>
            <person name="Storesund J.E."/>
            <person name="Kallscheuer N."/>
            <person name="Luecker S."/>
            <person name="Lage O.M."/>
            <person name="Pohl T."/>
            <person name="Merkel B.J."/>
            <person name="Hornburger P."/>
            <person name="Mueller R.-W."/>
            <person name="Bruemmer F."/>
            <person name="Labrenz M."/>
            <person name="Spormann A.M."/>
            <person name="Op den Camp H."/>
            <person name="Overmann J."/>
            <person name="Amann R."/>
            <person name="Jetten M.S.M."/>
            <person name="Mascher T."/>
            <person name="Medema M.H."/>
            <person name="Devos D.P."/>
            <person name="Kaster A.-K."/>
            <person name="Ovreas L."/>
            <person name="Rohde M."/>
            <person name="Galperin M.Y."/>
            <person name="Jogler C."/>
        </authorList>
    </citation>
    <scope>NUCLEOTIDE SEQUENCE [LARGE SCALE GENOMIC DNA]</scope>
    <source>
        <strain evidence="8 9">Pla175</strain>
    </source>
</reference>
<dbReference type="KEGG" id="pnd:Pla175_01950"/>
<dbReference type="InterPro" id="IPR001482">
    <property type="entry name" value="T2SS/T4SS_dom"/>
</dbReference>
<protein>
    <submittedName>
        <fullName evidence="8">Type II secretion system protein E</fullName>
    </submittedName>
</protein>
<evidence type="ECO:0000313" key="9">
    <source>
        <dbReference type="Proteomes" id="UP000317429"/>
    </source>
</evidence>
<dbReference type="InterPro" id="IPR027417">
    <property type="entry name" value="P-loop_NTPase"/>
</dbReference>
<keyword evidence="5" id="KW-1133">Transmembrane helix</keyword>
<organism evidence="8 9">
    <name type="scientific">Pirellulimonas nuda</name>
    <dbReference type="NCBI Taxonomy" id="2528009"/>
    <lineage>
        <taxon>Bacteria</taxon>
        <taxon>Pseudomonadati</taxon>
        <taxon>Planctomycetota</taxon>
        <taxon>Planctomycetia</taxon>
        <taxon>Pirellulales</taxon>
        <taxon>Lacipirellulaceae</taxon>
        <taxon>Pirellulimonas</taxon>
    </lineage>
</organism>
<evidence type="ECO:0000256" key="5">
    <source>
        <dbReference type="SAM" id="Phobius"/>
    </source>
</evidence>
<keyword evidence="5" id="KW-0812">Transmembrane</keyword>
<dbReference type="Gene3D" id="3.30.450.90">
    <property type="match status" value="1"/>
</dbReference>
<keyword evidence="3" id="KW-0067">ATP-binding</keyword>
<evidence type="ECO:0000256" key="3">
    <source>
        <dbReference type="ARBA" id="ARBA00022840"/>
    </source>
</evidence>
<feature type="chain" id="PRO_5022078763" evidence="6">
    <location>
        <begin position="28"/>
        <end position="624"/>
    </location>
</feature>
<keyword evidence="6" id="KW-0732">Signal</keyword>
<dbReference type="Gene3D" id="3.40.50.300">
    <property type="entry name" value="P-loop containing nucleotide triphosphate hydrolases"/>
    <property type="match status" value="1"/>
</dbReference>
<dbReference type="GO" id="GO:0016887">
    <property type="term" value="F:ATP hydrolysis activity"/>
    <property type="evidence" value="ECO:0007669"/>
    <property type="project" value="TreeGrafter"/>
</dbReference>
<feature type="transmembrane region" description="Helical" evidence="5">
    <location>
        <begin position="91"/>
        <end position="110"/>
    </location>
</feature>
<name>A0A518D5U4_9BACT</name>
<feature type="region of interest" description="Disordered" evidence="4">
    <location>
        <begin position="29"/>
        <end position="80"/>
    </location>
</feature>
<keyword evidence="9" id="KW-1185">Reference proteome</keyword>
<proteinExistence type="inferred from homology"/>
<feature type="domain" description="Bacterial type II secretion system protein E" evidence="7">
    <location>
        <begin position="236"/>
        <end position="620"/>
    </location>
</feature>
<dbReference type="Pfam" id="PF00437">
    <property type="entry name" value="T2SSE"/>
    <property type="match status" value="1"/>
</dbReference>
<dbReference type="PANTHER" id="PTHR30258:SF2">
    <property type="entry name" value="COMG OPERON PROTEIN 1"/>
    <property type="match status" value="1"/>
</dbReference>